<comment type="caution">
    <text evidence="2">The sequence shown here is derived from an EMBL/GenBank/DDBJ whole genome shotgun (WGS) entry which is preliminary data.</text>
</comment>
<sequence length="62" mass="7358">MAHTRTFSSSKFRLWAPSAEKVYLCLLKDNKKQETEMEKSEGSTWFIDVKENLKKGSFFLFY</sequence>
<dbReference type="GO" id="GO:0005975">
    <property type="term" value="P:carbohydrate metabolic process"/>
    <property type="evidence" value="ECO:0007669"/>
    <property type="project" value="InterPro"/>
</dbReference>
<dbReference type="Gene3D" id="2.60.40.10">
    <property type="entry name" value="Immunoglobulins"/>
    <property type="match status" value="1"/>
</dbReference>
<dbReference type="Pfam" id="PF02922">
    <property type="entry name" value="CBM_48"/>
    <property type="match status" value="1"/>
</dbReference>
<gene>
    <name evidence="2" type="ORF">HKI81_00555</name>
</gene>
<dbReference type="AlphaFoldDB" id="A0A7Y2PK49"/>
<dbReference type="Proteomes" id="UP000529861">
    <property type="component" value="Unassembled WGS sequence"/>
</dbReference>
<proteinExistence type="predicted"/>
<dbReference type="GO" id="GO:0004553">
    <property type="term" value="F:hydrolase activity, hydrolyzing O-glycosyl compounds"/>
    <property type="evidence" value="ECO:0007669"/>
    <property type="project" value="InterPro"/>
</dbReference>
<evidence type="ECO:0000259" key="1">
    <source>
        <dbReference type="Pfam" id="PF02922"/>
    </source>
</evidence>
<name>A0A7Y2PK49_9THEO</name>
<organism evidence="2 3">
    <name type="scientific">Caldanaerobacter subterraneus</name>
    <dbReference type="NCBI Taxonomy" id="911092"/>
    <lineage>
        <taxon>Bacteria</taxon>
        <taxon>Bacillati</taxon>
        <taxon>Bacillota</taxon>
        <taxon>Clostridia</taxon>
        <taxon>Thermoanaerobacterales</taxon>
        <taxon>Thermoanaerobacteraceae</taxon>
        <taxon>Caldanaerobacter</taxon>
    </lineage>
</organism>
<dbReference type="InterPro" id="IPR014756">
    <property type="entry name" value="Ig_E-set"/>
</dbReference>
<evidence type="ECO:0000313" key="3">
    <source>
        <dbReference type="Proteomes" id="UP000529861"/>
    </source>
</evidence>
<evidence type="ECO:0000313" key="2">
    <source>
        <dbReference type="EMBL" id="NNG65751.1"/>
    </source>
</evidence>
<dbReference type="InterPro" id="IPR013783">
    <property type="entry name" value="Ig-like_fold"/>
</dbReference>
<protein>
    <recommendedName>
        <fullName evidence="1">Glycoside hydrolase family 13 N-terminal domain-containing protein</fullName>
    </recommendedName>
</protein>
<feature type="domain" description="Glycoside hydrolase family 13 N-terminal" evidence="1">
    <location>
        <begin position="8"/>
        <end position="58"/>
    </location>
</feature>
<dbReference type="EMBL" id="JABEQB010000001">
    <property type="protein sequence ID" value="NNG65751.1"/>
    <property type="molecule type" value="Genomic_DNA"/>
</dbReference>
<dbReference type="InterPro" id="IPR004193">
    <property type="entry name" value="Glyco_hydro_13_N"/>
</dbReference>
<reference evidence="2 3" key="1">
    <citation type="submission" date="2020-04" db="EMBL/GenBank/DDBJ databases">
        <title>Draft genome sequence of Caldanaerobacter sunterraneus. strain 1523vc isolated from Griffin hot spring, Kamchatka, Russia.</title>
        <authorList>
            <person name="Toshchakov S.V."/>
            <person name="Podosokorskaya O.A."/>
            <person name="Kublanov I.V."/>
            <person name="Korzhenkov A."/>
            <person name="Patrushev M.V."/>
        </authorList>
    </citation>
    <scope>NUCLEOTIDE SEQUENCE [LARGE SCALE GENOMIC DNA]</scope>
    <source>
        <strain evidence="2 3">1523vc</strain>
    </source>
</reference>
<accession>A0A7Y2PK49</accession>
<dbReference type="SUPFAM" id="SSF81296">
    <property type="entry name" value="E set domains"/>
    <property type="match status" value="1"/>
</dbReference>